<proteinExistence type="predicted"/>
<accession>A0A8S3WUW0</accession>
<keyword evidence="3" id="KW-1185">Reference proteome</keyword>
<feature type="compositionally biased region" description="Basic and acidic residues" evidence="1">
    <location>
        <begin position="20"/>
        <end position="30"/>
    </location>
</feature>
<feature type="region of interest" description="Disordered" evidence="1">
    <location>
        <begin position="1"/>
        <end position="54"/>
    </location>
</feature>
<organism evidence="2 3">
    <name type="scientific">Parnassius apollo</name>
    <name type="common">Apollo butterfly</name>
    <name type="synonym">Papilio apollo</name>
    <dbReference type="NCBI Taxonomy" id="110799"/>
    <lineage>
        <taxon>Eukaryota</taxon>
        <taxon>Metazoa</taxon>
        <taxon>Ecdysozoa</taxon>
        <taxon>Arthropoda</taxon>
        <taxon>Hexapoda</taxon>
        <taxon>Insecta</taxon>
        <taxon>Pterygota</taxon>
        <taxon>Neoptera</taxon>
        <taxon>Endopterygota</taxon>
        <taxon>Lepidoptera</taxon>
        <taxon>Glossata</taxon>
        <taxon>Ditrysia</taxon>
        <taxon>Papilionoidea</taxon>
        <taxon>Papilionidae</taxon>
        <taxon>Parnassiinae</taxon>
        <taxon>Parnassini</taxon>
        <taxon>Parnassius</taxon>
        <taxon>Parnassius</taxon>
    </lineage>
</organism>
<reference evidence="2" key="1">
    <citation type="submission" date="2021-04" db="EMBL/GenBank/DDBJ databases">
        <authorList>
            <person name="Tunstrom K."/>
        </authorList>
    </citation>
    <scope>NUCLEOTIDE SEQUENCE</scope>
</reference>
<dbReference type="AlphaFoldDB" id="A0A8S3WUW0"/>
<comment type="caution">
    <text evidence="2">The sequence shown here is derived from an EMBL/GenBank/DDBJ whole genome shotgun (WGS) entry which is preliminary data.</text>
</comment>
<evidence type="ECO:0000256" key="1">
    <source>
        <dbReference type="SAM" id="MobiDB-lite"/>
    </source>
</evidence>
<dbReference type="Proteomes" id="UP000691718">
    <property type="component" value="Unassembled WGS sequence"/>
</dbReference>
<protein>
    <submittedName>
        <fullName evidence="2">(apollo) hypothetical protein</fullName>
    </submittedName>
</protein>
<sequence>MLHYDHKKKKLSNDKPTSLFRDDESNHDPYSDDDGEYVSDYNHEPNDKDEDSSSDCNAIFDIFKGIHKEFGLKADHGFADYQNDNGEQVDQNSVNKTVMLSPNVILI</sequence>
<gene>
    <name evidence="2" type="ORF">PAPOLLO_LOCUS10637</name>
</gene>
<evidence type="ECO:0000313" key="2">
    <source>
        <dbReference type="EMBL" id="CAG4983454.1"/>
    </source>
</evidence>
<dbReference type="EMBL" id="CAJQZP010000764">
    <property type="protein sequence ID" value="CAG4983454.1"/>
    <property type="molecule type" value="Genomic_DNA"/>
</dbReference>
<name>A0A8S3WUW0_PARAO</name>
<feature type="compositionally biased region" description="Basic residues" evidence="1">
    <location>
        <begin position="1"/>
        <end position="10"/>
    </location>
</feature>
<evidence type="ECO:0000313" key="3">
    <source>
        <dbReference type="Proteomes" id="UP000691718"/>
    </source>
</evidence>